<keyword evidence="2" id="KW-0479">Metal-binding</keyword>
<reference evidence="7 8" key="1">
    <citation type="submission" date="2016-01" db="EMBL/GenBank/DDBJ databases">
        <title>Whole genome sequencing of Bhargavaea cecembensis T14.</title>
        <authorList>
            <person name="Hong K.W."/>
        </authorList>
    </citation>
    <scope>NUCLEOTIDE SEQUENCE [LARGE SCALE GENOMIC DNA]</scope>
    <source>
        <strain evidence="7 8">T14</strain>
    </source>
</reference>
<keyword evidence="4" id="KW-1133">Transmembrane helix</keyword>
<evidence type="ECO:0000256" key="5">
    <source>
        <dbReference type="SAM" id="SignalP"/>
    </source>
</evidence>
<keyword evidence="4" id="KW-0812">Transmembrane</keyword>
<dbReference type="Pfam" id="PF22026">
    <property type="entry name" value="Alpha-amylase_C_2"/>
    <property type="match status" value="1"/>
</dbReference>
<proteinExistence type="predicted"/>
<evidence type="ECO:0000256" key="3">
    <source>
        <dbReference type="ARBA" id="ARBA00022729"/>
    </source>
</evidence>
<keyword evidence="3 5" id="KW-0732">Signal</keyword>
<evidence type="ECO:0000256" key="1">
    <source>
        <dbReference type="ARBA" id="ARBA00001913"/>
    </source>
</evidence>
<dbReference type="EMBL" id="LQNT01000009">
    <property type="protein sequence ID" value="KZE39087.1"/>
    <property type="molecule type" value="Genomic_DNA"/>
</dbReference>
<dbReference type="SUPFAM" id="SSF51445">
    <property type="entry name" value="(Trans)glycosidases"/>
    <property type="match status" value="1"/>
</dbReference>
<dbReference type="InterPro" id="IPR006047">
    <property type="entry name" value="GH13_cat_dom"/>
</dbReference>
<dbReference type="AlphaFoldDB" id="A0A163FQM5"/>
<evidence type="ECO:0000313" key="8">
    <source>
        <dbReference type="Proteomes" id="UP000076490"/>
    </source>
</evidence>
<dbReference type="InterPro" id="IPR054174">
    <property type="entry name" value="Alpha-amylase-like_C"/>
</dbReference>
<dbReference type="Gene3D" id="2.60.40.1180">
    <property type="entry name" value="Golgi alpha-mannosidase II"/>
    <property type="match status" value="1"/>
</dbReference>
<dbReference type="PANTHER" id="PTHR10357">
    <property type="entry name" value="ALPHA-AMYLASE FAMILY MEMBER"/>
    <property type="match status" value="1"/>
</dbReference>
<name>A0A163FQM5_9BACL</name>
<feature type="transmembrane region" description="Helical" evidence="4">
    <location>
        <begin position="450"/>
        <end position="471"/>
    </location>
</feature>
<evidence type="ECO:0000256" key="4">
    <source>
        <dbReference type="SAM" id="Phobius"/>
    </source>
</evidence>
<dbReference type="Proteomes" id="UP000076490">
    <property type="component" value="Unassembled WGS sequence"/>
</dbReference>
<organism evidence="7 8">
    <name type="scientific">Bhargavaea cecembensis</name>
    <dbReference type="NCBI Taxonomy" id="394098"/>
    <lineage>
        <taxon>Bacteria</taxon>
        <taxon>Bacillati</taxon>
        <taxon>Bacillota</taxon>
        <taxon>Bacilli</taxon>
        <taxon>Bacillales</taxon>
        <taxon>Caryophanaceae</taxon>
        <taxon>Bhargavaea</taxon>
    </lineage>
</organism>
<dbReference type="GO" id="GO:0046872">
    <property type="term" value="F:metal ion binding"/>
    <property type="evidence" value="ECO:0007669"/>
    <property type="project" value="UniProtKB-KW"/>
</dbReference>
<protein>
    <submittedName>
        <fullName evidence="7">Alpha-amlyase</fullName>
    </submittedName>
</protein>
<keyword evidence="4" id="KW-0472">Membrane</keyword>
<dbReference type="InterPro" id="IPR013780">
    <property type="entry name" value="Glyco_hydro_b"/>
</dbReference>
<dbReference type="PANTHER" id="PTHR10357:SF215">
    <property type="entry name" value="ALPHA-AMYLASE 1"/>
    <property type="match status" value="1"/>
</dbReference>
<dbReference type="SMART" id="SM00642">
    <property type="entry name" value="Aamy"/>
    <property type="match status" value="1"/>
</dbReference>
<dbReference type="InterPro" id="IPR017853">
    <property type="entry name" value="GH"/>
</dbReference>
<gene>
    <name evidence="7" type="ORF">AV656_05465</name>
</gene>
<feature type="signal peptide" evidence="5">
    <location>
        <begin position="1"/>
        <end position="28"/>
    </location>
</feature>
<dbReference type="OrthoDB" id="9805159at2"/>
<feature type="domain" description="Glycosyl hydrolase family 13 catalytic" evidence="6">
    <location>
        <begin position="41"/>
        <end position="353"/>
    </location>
</feature>
<accession>A0A163FQM5</accession>
<dbReference type="GO" id="GO:0005975">
    <property type="term" value="P:carbohydrate metabolic process"/>
    <property type="evidence" value="ECO:0007669"/>
    <property type="project" value="InterPro"/>
</dbReference>
<dbReference type="SUPFAM" id="SSF51011">
    <property type="entry name" value="Glycosyl hydrolase domain"/>
    <property type="match status" value="1"/>
</dbReference>
<comment type="caution">
    <text evidence="7">The sequence shown here is derived from an EMBL/GenBank/DDBJ whole genome shotgun (WGS) entry which is preliminary data.</text>
</comment>
<keyword evidence="7" id="KW-0456">Lyase</keyword>
<dbReference type="GO" id="GO:0016829">
    <property type="term" value="F:lyase activity"/>
    <property type="evidence" value="ECO:0007669"/>
    <property type="project" value="UniProtKB-KW"/>
</dbReference>
<evidence type="ECO:0000256" key="2">
    <source>
        <dbReference type="ARBA" id="ARBA00022723"/>
    </source>
</evidence>
<dbReference type="Gene3D" id="3.20.20.80">
    <property type="entry name" value="Glycosidases"/>
    <property type="match status" value="1"/>
</dbReference>
<feature type="chain" id="PRO_5007842734" evidence="5">
    <location>
        <begin position="29"/>
        <end position="485"/>
    </location>
</feature>
<sequence>MTIDVFKKTFAAIGAALLIGTAALPAVSAEERTVLDESIYDTLVDRFFNGTTENDQGADPTDNYGFNGGDFAGLQEKLEYIQDMGFTVVSIGPIFETATYDGRAVLSYGEIEDRFGTENELKDMLSAYHEADMKVYADFPLGGVSPDHEWASGRENWAVPSEDGETVDWDLGNQEVQDALIDAAVTFVAETGIDGVRLTSFGDADPAFLDRMIGALKEATPSLTVFSDAPSEADFDLKYDPAVMEALRSAFVEMDPDSSGMSEIGMTDPPSLMFFDDLNTIRFTTEMVDRKMFPPTRWNVAATALFTLPGVPVMTYGSEIAVTGTEAPGTHPLHNFKTDEELKDHITDVNGVRNQSETLRTGDFELLHNEDGLIVYERSSDKESWIIVLNNTSETQRVDLTAEQIGEGKRLRALIDNNLVSQADSGEYRIVLDREAADLFIVEEDTGLNIPYIIAAIIVYTTFIGFIYMVWKKGKQRAKDEKAKA</sequence>
<comment type="cofactor">
    <cofactor evidence="1">
        <name>Ca(2+)</name>
        <dbReference type="ChEBI" id="CHEBI:29108"/>
    </cofactor>
</comment>
<evidence type="ECO:0000313" key="7">
    <source>
        <dbReference type="EMBL" id="KZE39087.1"/>
    </source>
</evidence>
<evidence type="ECO:0000259" key="6">
    <source>
        <dbReference type="SMART" id="SM00642"/>
    </source>
</evidence>
<dbReference type="Pfam" id="PF00128">
    <property type="entry name" value="Alpha-amylase"/>
    <property type="match status" value="1"/>
</dbReference>